<dbReference type="InterPro" id="IPR011527">
    <property type="entry name" value="ABC1_TM_dom"/>
</dbReference>
<feature type="transmembrane region" description="Helical" evidence="13">
    <location>
        <begin position="316"/>
        <end position="339"/>
    </location>
</feature>
<gene>
    <name evidence="16" type="ORF">OXX778_LOCUS4539</name>
</gene>
<dbReference type="InterPro" id="IPR027417">
    <property type="entry name" value="P-loop_NTPase"/>
</dbReference>
<keyword evidence="5" id="KW-0677">Repeat</keyword>
<name>A0A813Q6X8_9BILA</name>
<keyword evidence="6" id="KW-0547">Nucleotide-binding</keyword>
<feature type="transmembrane region" description="Helical" evidence="13">
    <location>
        <begin position="213"/>
        <end position="232"/>
    </location>
</feature>
<evidence type="ECO:0000259" key="15">
    <source>
        <dbReference type="PROSITE" id="PS50929"/>
    </source>
</evidence>
<accession>A0A813Q6X8</accession>
<dbReference type="SUPFAM" id="SSF52540">
    <property type="entry name" value="P-loop containing nucleoside triphosphate hydrolases"/>
    <property type="match status" value="2"/>
</dbReference>
<keyword evidence="11" id="KW-0325">Glycoprotein</keyword>
<dbReference type="SUPFAM" id="SSF90123">
    <property type="entry name" value="ABC transporter transmembrane region"/>
    <property type="match status" value="2"/>
</dbReference>
<evidence type="ECO:0000256" key="1">
    <source>
        <dbReference type="ARBA" id="ARBA00004141"/>
    </source>
</evidence>
<reference evidence="16" key="1">
    <citation type="submission" date="2021-02" db="EMBL/GenBank/DDBJ databases">
        <authorList>
            <person name="Nowell W R."/>
        </authorList>
    </citation>
    <scope>NUCLEOTIDE SEQUENCE</scope>
    <source>
        <strain evidence="16">Ploen Becks lab</strain>
    </source>
</reference>
<dbReference type="InterPro" id="IPR036640">
    <property type="entry name" value="ABC1_TM_sf"/>
</dbReference>
<evidence type="ECO:0000256" key="10">
    <source>
        <dbReference type="ARBA" id="ARBA00023136"/>
    </source>
</evidence>
<dbReference type="Proteomes" id="UP000663879">
    <property type="component" value="Unassembled WGS sequence"/>
</dbReference>
<dbReference type="PANTHER" id="PTHR43394">
    <property type="entry name" value="ATP-DEPENDENT PERMEASE MDL1, MITOCHONDRIAL"/>
    <property type="match status" value="1"/>
</dbReference>
<evidence type="ECO:0000256" key="6">
    <source>
        <dbReference type="ARBA" id="ARBA00022741"/>
    </source>
</evidence>
<evidence type="ECO:0000256" key="11">
    <source>
        <dbReference type="ARBA" id="ARBA00023180"/>
    </source>
</evidence>
<feature type="region of interest" description="Disordered" evidence="12">
    <location>
        <begin position="1"/>
        <end position="45"/>
    </location>
</feature>
<sequence length="1297" mass="145702">MADDENDKTKSSFSNIHTGKDNPTFKNSSLELNETDEPKITENKPATPKQISTFELFRYSDFLDKILLIFGTVFALVSAGIYPLMFYMYGNVVGAFLDQQKYNFLNGSNISISNIDNQTLECFDLTTTNYDNRIQSNILNYVYFGIASIIANYIGYACFDTTAERQIKRIRNKLFMSLLRQEVGFFDKNSPGELNSRITSNIETLKLSMGYKIADFISLLGRGIGCLIYALISAWKFSLVSLAIMPFISLSTAFMISFIKKFTIQEFKSYGAAGKIAQEVLSSIRTVLSFGSMKKEIKKYEKNLEIAESMSIKKGLYTGFFTGLALFLFNCVFALGLYYGTYLARTDCKSFPPGSIIRSLFLMITATFSIGQGLPFLKDLAEARGAANTIFEIIAKKSTIDIFDRENKVKPQVMKGNIKFENVHFSYPQRPEVKILKGLNLSIPAGKTIALCGASGGGKSTVIQLLQRFYEPNSGCVKIDNYDIKDLDLEWLREQMALVSQEPVLFSTTIKENIRLGRLDATDEDIVKAAKSANAHDFIMKCTNKYDTQVGERGSQLSGGQKQRIAIARAILRNPKILLLDEATSALDYESEKIVQDALDKAKIGRTTIIVAHRLSTIQNADVIVGLSNGQVKEIGTHKELMSLKGIYYDLVMSQTKNDDKNDKKIERPKFKIESSDESDNEKENKIIFAKKILDDDQKSNDFHIEIFKNKNEKMTNFQLALKIWHYHMPEKIFIFIGAISQLLAGIVNPIVSLMFTEIYGIFTLPKEEQEAKSLKYMFIILGISVGNFFVNLAYNYSFSLLGARLTKRLRLKMFESYLRQEIAFHDLDENKSSILATQLAASVPFCKGLTSDMLSLICQAISSVGFSVVIGLIINWKLCLIIMSFIPINFLSGFINIQSHTNKVKGKSNEEEGGRITTEIVENIKTLVSLGREMYFYDLFQETFDKKFKKLLALLHVRALLYGISNSVLFFIQASAFSYGFKEISNNTLSVTNLFRVYATITFSSMTLGRLFAQMPDSQKARDAAKTALKILNRKSNIDSMSNQGLKPDTLRGEIQFKNVKFNYPNRPDLKILRGLNLHVRPGQVNALVGASGCGKSTTISLLLRFYDVDEGEILLDGIDLRKLNIQWLRSKIGIVSQEPVLFNLSIKENICYGKIDIEDVPIEEIISVAKAANINDRIQSLPDKYDTIVGTKGGQLSGGEKQRVAIARALLRQPQILLLDEATSALDNQSEQIVQDALDKAQKGRTCLVIAHRLSTIQNSDIISVVHEGEVVEEGTNRQLMKKQGFYFRLQNAKT</sequence>
<keyword evidence="17" id="KW-1185">Reference proteome</keyword>
<dbReference type="GO" id="GO:0005743">
    <property type="term" value="C:mitochondrial inner membrane"/>
    <property type="evidence" value="ECO:0007669"/>
    <property type="project" value="TreeGrafter"/>
</dbReference>
<dbReference type="InterPro" id="IPR039421">
    <property type="entry name" value="Type_1_exporter"/>
</dbReference>
<comment type="caution">
    <text evidence="16">The sequence shown here is derived from an EMBL/GenBank/DDBJ whole genome shotgun (WGS) entry which is preliminary data.</text>
</comment>
<feature type="transmembrane region" description="Helical" evidence="13">
    <location>
        <begin position="733"/>
        <end position="757"/>
    </location>
</feature>
<feature type="transmembrane region" description="Helical" evidence="13">
    <location>
        <begin position="855"/>
        <end position="875"/>
    </location>
</feature>
<dbReference type="FunFam" id="3.40.50.300:FF:000479">
    <property type="entry name" value="Multidrug resistance protein 1A"/>
    <property type="match status" value="1"/>
</dbReference>
<evidence type="ECO:0000256" key="4">
    <source>
        <dbReference type="ARBA" id="ARBA00022692"/>
    </source>
</evidence>
<dbReference type="Pfam" id="PF00664">
    <property type="entry name" value="ABC_membrane"/>
    <property type="match status" value="2"/>
</dbReference>
<keyword evidence="10 13" id="KW-0472">Membrane</keyword>
<dbReference type="CDD" id="cd03249">
    <property type="entry name" value="ABC_MTABC3_MDL1_MDL2"/>
    <property type="match status" value="2"/>
</dbReference>
<feature type="transmembrane region" description="Helical" evidence="13">
    <location>
        <begin position="66"/>
        <end position="89"/>
    </location>
</feature>
<dbReference type="InterPro" id="IPR003439">
    <property type="entry name" value="ABC_transporter-like_ATP-bd"/>
</dbReference>
<evidence type="ECO:0000313" key="17">
    <source>
        <dbReference type="Proteomes" id="UP000663879"/>
    </source>
</evidence>
<dbReference type="PROSITE" id="PS00211">
    <property type="entry name" value="ABC_TRANSPORTER_1"/>
    <property type="match status" value="2"/>
</dbReference>
<keyword evidence="8" id="KW-1278">Translocase</keyword>
<evidence type="ECO:0000256" key="13">
    <source>
        <dbReference type="SAM" id="Phobius"/>
    </source>
</evidence>
<keyword evidence="7" id="KW-0067">ATP-binding</keyword>
<dbReference type="Gene3D" id="1.20.1560.10">
    <property type="entry name" value="ABC transporter type 1, transmembrane domain"/>
    <property type="match status" value="1"/>
</dbReference>
<keyword evidence="4 13" id="KW-0812">Transmembrane</keyword>
<comment type="subcellular location">
    <subcellularLocation>
        <location evidence="1">Membrane</location>
        <topology evidence="1">Multi-pass membrane protein</topology>
    </subcellularLocation>
</comment>
<keyword evidence="9 13" id="KW-1133">Transmembrane helix</keyword>
<proteinExistence type="inferred from homology"/>
<dbReference type="EMBL" id="CAJNOC010000451">
    <property type="protein sequence ID" value="CAF0763048.1"/>
    <property type="molecule type" value="Genomic_DNA"/>
</dbReference>
<evidence type="ECO:0000256" key="3">
    <source>
        <dbReference type="ARBA" id="ARBA00022448"/>
    </source>
</evidence>
<dbReference type="PANTHER" id="PTHR43394:SF27">
    <property type="entry name" value="ATP-DEPENDENT TRANSLOCASE ABCB1-LIKE"/>
    <property type="match status" value="1"/>
</dbReference>
<feature type="domain" description="ABC transporter" evidence="14">
    <location>
        <begin position="418"/>
        <end position="654"/>
    </location>
</feature>
<dbReference type="PROSITE" id="PS50893">
    <property type="entry name" value="ABC_TRANSPORTER_2"/>
    <property type="match status" value="2"/>
</dbReference>
<feature type="transmembrane region" description="Helical" evidence="13">
    <location>
        <begin position="359"/>
        <end position="377"/>
    </location>
</feature>
<feature type="transmembrane region" description="Helical" evidence="13">
    <location>
        <begin position="777"/>
        <end position="804"/>
    </location>
</feature>
<feature type="transmembrane region" description="Helical" evidence="13">
    <location>
        <begin position="881"/>
        <end position="898"/>
    </location>
</feature>
<dbReference type="Pfam" id="PF00005">
    <property type="entry name" value="ABC_tran"/>
    <property type="match status" value="2"/>
</dbReference>
<dbReference type="CDD" id="cd18577">
    <property type="entry name" value="ABC_6TM_Pgp_ABCB1_D1_like"/>
    <property type="match status" value="1"/>
</dbReference>
<dbReference type="Gene3D" id="3.40.50.300">
    <property type="entry name" value="P-loop containing nucleotide triphosphate hydrolases"/>
    <property type="match status" value="2"/>
</dbReference>
<evidence type="ECO:0000256" key="12">
    <source>
        <dbReference type="SAM" id="MobiDB-lite"/>
    </source>
</evidence>
<dbReference type="InterPro" id="IPR003593">
    <property type="entry name" value="AAA+_ATPase"/>
</dbReference>
<feature type="domain" description="ABC transmembrane type-1" evidence="15">
    <location>
        <begin position="736"/>
        <end position="1021"/>
    </location>
</feature>
<feature type="domain" description="ABC transporter" evidence="14">
    <location>
        <begin position="1056"/>
        <end position="1295"/>
    </location>
</feature>
<dbReference type="GO" id="GO:0005524">
    <property type="term" value="F:ATP binding"/>
    <property type="evidence" value="ECO:0007669"/>
    <property type="project" value="UniProtKB-KW"/>
</dbReference>
<dbReference type="InterPro" id="IPR017871">
    <property type="entry name" value="ABC_transporter-like_CS"/>
</dbReference>
<keyword evidence="3" id="KW-0813">Transport</keyword>
<feature type="transmembrane region" description="Helical" evidence="13">
    <location>
        <begin position="138"/>
        <end position="159"/>
    </location>
</feature>
<feature type="region of interest" description="Disordered" evidence="12">
    <location>
        <begin position="659"/>
        <end position="678"/>
    </location>
</feature>
<evidence type="ECO:0000256" key="2">
    <source>
        <dbReference type="ARBA" id="ARBA00007577"/>
    </source>
</evidence>
<evidence type="ECO:0000256" key="7">
    <source>
        <dbReference type="ARBA" id="ARBA00022840"/>
    </source>
</evidence>
<feature type="transmembrane region" description="Helical" evidence="13">
    <location>
        <begin position="960"/>
        <end position="982"/>
    </location>
</feature>
<dbReference type="GO" id="GO:0090374">
    <property type="term" value="P:oligopeptide export from mitochondrion"/>
    <property type="evidence" value="ECO:0007669"/>
    <property type="project" value="TreeGrafter"/>
</dbReference>
<dbReference type="CDD" id="cd18578">
    <property type="entry name" value="ABC_6TM_Pgp_ABCB1_D2_like"/>
    <property type="match status" value="1"/>
</dbReference>
<evidence type="ECO:0000259" key="14">
    <source>
        <dbReference type="PROSITE" id="PS50893"/>
    </source>
</evidence>
<dbReference type="GO" id="GO:0015421">
    <property type="term" value="F:ABC-type oligopeptide transporter activity"/>
    <property type="evidence" value="ECO:0007669"/>
    <property type="project" value="TreeGrafter"/>
</dbReference>
<feature type="domain" description="ABC transmembrane type-1" evidence="15">
    <location>
        <begin position="69"/>
        <end position="382"/>
    </location>
</feature>
<dbReference type="OrthoDB" id="6500128at2759"/>
<protein>
    <submittedName>
        <fullName evidence="16">Uncharacterized protein</fullName>
    </submittedName>
</protein>
<evidence type="ECO:0000256" key="9">
    <source>
        <dbReference type="ARBA" id="ARBA00022989"/>
    </source>
</evidence>
<dbReference type="SMART" id="SM00382">
    <property type="entry name" value="AAA"/>
    <property type="match status" value="2"/>
</dbReference>
<dbReference type="GO" id="GO:0016887">
    <property type="term" value="F:ATP hydrolysis activity"/>
    <property type="evidence" value="ECO:0007669"/>
    <property type="project" value="InterPro"/>
</dbReference>
<dbReference type="PROSITE" id="PS50929">
    <property type="entry name" value="ABC_TM1F"/>
    <property type="match status" value="2"/>
</dbReference>
<feature type="transmembrane region" description="Helical" evidence="13">
    <location>
        <begin position="238"/>
        <end position="259"/>
    </location>
</feature>
<comment type="similarity">
    <text evidence="2">Belongs to the ABC transporter superfamily. ABCB family. Multidrug resistance exporter (TC 3.A.1.201) subfamily.</text>
</comment>
<feature type="compositionally biased region" description="Basic and acidic residues" evidence="12">
    <location>
        <begin position="659"/>
        <end position="675"/>
    </location>
</feature>
<evidence type="ECO:0000256" key="8">
    <source>
        <dbReference type="ARBA" id="ARBA00022967"/>
    </source>
</evidence>
<evidence type="ECO:0000256" key="5">
    <source>
        <dbReference type="ARBA" id="ARBA00022737"/>
    </source>
</evidence>
<organism evidence="16 17">
    <name type="scientific">Brachionus calyciflorus</name>
    <dbReference type="NCBI Taxonomy" id="104777"/>
    <lineage>
        <taxon>Eukaryota</taxon>
        <taxon>Metazoa</taxon>
        <taxon>Spiralia</taxon>
        <taxon>Gnathifera</taxon>
        <taxon>Rotifera</taxon>
        <taxon>Eurotatoria</taxon>
        <taxon>Monogononta</taxon>
        <taxon>Pseudotrocha</taxon>
        <taxon>Ploima</taxon>
        <taxon>Brachionidae</taxon>
        <taxon>Brachionus</taxon>
    </lineage>
</organism>
<evidence type="ECO:0000313" key="16">
    <source>
        <dbReference type="EMBL" id="CAF0763048.1"/>
    </source>
</evidence>
<dbReference type="FunFam" id="3.40.50.300:FF:000205">
    <property type="entry name" value="ABC transporter B family member 4"/>
    <property type="match status" value="1"/>
</dbReference>